<dbReference type="EMBL" id="LAZR01011406">
    <property type="protein sequence ID" value="KKM61856.1"/>
    <property type="molecule type" value="Genomic_DNA"/>
</dbReference>
<dbReference type="PROSITE" id="PS50943">
    <property type="entry name" value="HTH_CROC1"/>
    <property type="match status" value="1"/>
</dbReference>
<dbReference type="GO" id="GO:0003677">
    <property type="term" value="F:DNA binding"/>
    <property type="evidence" value="ECO:0007669"/>
    <property type="project" value="InterPro"/>
</dbReference>
<dbReference type="InterPro" id="IPR001387">
    <property type="entry name" value="Cro/C1-type_HTH"/>
</dbReference>
<proteinExistence type="predicted"/>
<reference evidence="2" key="1">
    <citation type="journal article" date="2015" name="Nature">
        <title>Complex archaea that bridge the gap between prokaryotes and eukaryotes.</title>
        <authorList>
            <person name="Spang A."/>
            <person name="Saw J.H."/>
            <person name="Jorgensen S.L."/>
            <person name="Zaremba-Niedzwiedzka K."/>
            <person name="Martijn J."/>
            <person name="Lind A.E."/>
            <person name="van Eijk R."/>
            <person name="Schleper C."/>
            <person name="Guy L."/>
            <person name="Ettema T.J."/>
        </authorList>
    </citation>
    <scope>NUCLEOTIDE SEQUENCE</scope>
</reference>
<evidence type="ECO:0000313" key="2">
    <source>
        <dbReference type="EMBL" id="KKM61856.1"/>
    </source>
</evidence>
<dbReference type="CDD" id="cd00093">
    <property type="entry name" value="HTH_XRE"/>
    <property type="match status" value="1"/>
</dbReference>
<dbReference type="Gene3D" id="1.10.260.40">
    <property type="entry name" value="lambda repressor-like DNA-binding domains"/>
    <property type="match status" value="1"/>
</dbReference>
<protein>
    <recommendedName>
        <fullName evidence="1">HTH cro/C1-type domain-containing protein</fullName>
    </recommendedName>
</protein>
<evidence type="ECO:0000259" key="1">
    <source>
        <dbReference type="PROSITE" id="PS50943"/>
    </source>
</evidence>
<feature type="domain" description="HTH cro/C1-type" evidence="1">
    <location>
        <begin position="13"/>
        <end position="67"/>
    </location>
</feature>
<accession>A0A0F9JHQ5</accession>
<gene>
    <name evidence="2" type="ORF">LCGC14_1527480</name>
</gene>
<organism evidence="2">
    <name type="scientific">marine sediment metagenome</name>
    <dbReference type="NCBI Taxonomy" id="412755"/>
    <lineage>
        <taxon>unclassified sequences</taxon>
        <taxon>metagenomes</taxon>
        <taxon>ecological metagenomes</taxon>
    </lineage>
</organism>
<name>A0A0F9JHQ5_9ZZZZ</name>
<sequence length="123" mass="13738">MEERKESKLTTLLEDIMRRRGRLASQLAADIGVSHATMSRWLHGLDVPSTKSCRRLAEHGGIALSKVLAAAGHVPMVAETTPDTWPEFREYCTKKYAAELDDDLVTMLEGLIERRRGPLAVVH</sequence>
<dbReference type="InterPro" id="IPR010982">
    <property type="entry name" value="Lambda_DNA-bd_dom_sf"/>
</dbReference>
<dbReference type="AlphaFoldDB" id="A0A0F9JHQ5"/>
<comment type="caution">
    <text evidence="2">The sequence shown here is derived from an EMBL/GenBank/DDBJ whole genome shotgun (WGS) entry which is preliminary data.</text>
</comment>
<dbReference type="SUPFAM" id="SSF47413">
    <property type="entry name" value="lambda repressor-like DNA-binding domains"/>
    <property type="match status" value="1"/>
</dbReference>